<dbReference type="InterPro" id="IPR001926">
    <property type="entry name" value="TrpB-like_PALP"/>
</dbReference>
<dbReference type="AlphaFoldDB" id="A0A3B1CY45"/>
<dbReference type="GO" id="GO:0030170">
    <property type="term" value="F:pyridoxal phosphate binding"/>
    <property type="evidence" value="ECO:0007669"/>
    <property type="project" value="TreeGrafter"/>
</dbReference>
<dbReference type="PANTHER" id="PTHR43050">
    <property type="entry name" value="SERINE / THREONINE RACEMASE FAMILY MEMBER"/>
    <property type="match status" value="1"/>
</dbReference>
<comment type="cofactor">
    <cofactor evidence="1">
        <name>pyridoxal 5'-phosphate</name>
        <dbReference type="ChEBI" id="CHEBI:597326"/>
    </cofactor>
</comment>
<dbReference type="GO" id="GO:0003941">
    <property type="term" value="F:L-serine ammonia-lyase activity"/>
    <property type="evidence" value="ECO:0007669"/>
    <property type="project" value="UniProtKB-EC"/>
</dbReference>
<dbReference type="EC" id="4.3.1.17" evidence="6"/>
<gene>
    <name evidence="6" type="ORF">MNBD_IGNAVI01-1465</name>
</gene>
<keyword evidence="4 6" id="KW-0456">Lyase</keyword>
<dbReference type="CDD" id="cd01562">
    <property type="entry name" value="Thr-dehyd"/>
    <property type="match status" value="1"/>
</dbReference>
<evidence type="ECO:0000256" key="4">
    <source>
        <dbReference type="ARBA" id="ARBA00023239"/>
    </source>
</evidence>
<feature type="domain" description="Tryptophan synthase beta chain-like PALP" evidence="5">
    <location>
        <begin position="18"/>
        <end position="305"/>
    </location>
</feature>
<dbReference type="InterPro" id="IPR036052">
    <property type="entry name" value="TrpB-like_PALP_sf"/>
</dbReference>
<protein>
    <submittedName>
        <fullName evidence="6">Serine racemase @ L-serine dehydratase, (PLP)-dependent @ D-serine ammonia-lyase</fullName>
        <ecNumber evidence="6">4.3.1.17</ecNumber>
        <ecNumber evidence="6">4.3.1.18</ecNumber>
        <ecNumber evidence="6">5.1.1.18</ecNumber>
    </submittedName>
</protein>
<dbReference type="SUPFAM" id="SSF53686">
    <property type="entry name" value="Tryptophan synthase beta subunit-like PLP-dependent enzymes"/>
    <property type="match status" value="1"/>
</dbReference>
<dbReference type="PANTHER" id="PTHR43050:SF1">
    <property type="entry name" value="SERINE RACEMASE"/>
    <property type="match status" value="1"/>
</dbReference>
<evidence type="ECO:0000313" key="6">
    <source>
        <dbReference type="EMBL" id="VAX21557.1"/>
    </source>
</evidence>
<proteinExistence type="inferred from homology"/>
<accession>A0A3B1CY45</accession>
<dbReference type="Gene3D" id="3.40.50.1100">
    <property type="match status" value="2"/>
</dbReference>
<dbReference type="GO" id="GO:0005524">
    <property type="term" value="F:ATP binding"/>
    <property type="evidence" value="ECO:0007669"/>
    <property type="project" value="TreeGrafter"/>
</dbReference>
<dbReference type="EC" id="5.1.1.18" evidence="6"/>
<dbReference type="GO" id="GO:0008721">
    <property type="term" value="F:D-serine ammonia-lyase activity"/>
    <property type="evidence" value="ECO:0007669"/>
    <property type="project" value="UniProtKB-EC"/>
</dbReference>
<evidence type="ECO:0000259" key="5">
    <source>
        <dbReference type="Pfam" id="PF00291"/>
    </source>
</evidence>
<dbReference type="GO" id="GO:0070179">
    <property type="term" value="P:D-serine biosynthetic process"/>
    <property type="evidence" value="ECO:0007669"/>
    <property type="project" value="TreeGrafter"/>
</dbReference>
<dbReference type="GO" id="GO:0030378">
    <property type="term" value="F:serine racemase activity"/>
    <property type="evidence" value="ECO:0007669"/>
    <property type="project" value="UniProtKB-EC"/>
</dbReference>
<keyword evidence="3" id="KW-0663">Pyridoxal phosphate</keyword>
<dbReference type="EMBL" id="UOGD01000198">
    <property type="protein sequence ID" value="VAX21557.1"/>
    <property type="molecule type" value="Genomic_DNA"/>
</dbReference>
<evidence type="ECO:0000256" key="3">
    <source>
        <dbReference type="ARBA" id="ARBA00022898"/>
    </source>
</evidence>
<dbReference type="FunFam" id="3.40.50.1100:FF:000007">
    <property type="entry name" value="L-threonine dehydratase catabolic TdcB"/>
    <property type="match status" value="1"/>
</dbReference>
<evidence type="ECO:0000256" key="1">
    <source>
        <dbReference type="ARBA" id="ARBA00001933"/>
    </source>
</evidence>
<organism evidence="6">
    <name type="scientific">hydrothermal vent metagenome</name>
    <dbReference type="NCBI Taxonomy" id="652676"/>
    <lineage>
        <taxon>unclassified sequences</taxon>
        <taxon>metagenomes</taxon>
        <taxon>ecological metagenomes</taxon>
    </lineage>
</organism>
<keyword evidence="6" id="KW-0413">Isomerase</keyword>
<reference evidence="6" key="1">
    <citation type="submission" date="2018-06" db="EMBL/GenBank/DDBJ databases">
        <authorList>
            <person name="Zhirakovskaya E."/>
        </authorList>
    </citation>
    <scope>NUCLEOTIDE SEQUENCE</scope>
</reference>
<evidence type="ECO:0000256" key="2">
    <source>
        <dbReference type="ARBA" id="ARBA00010869"/>
    </source>
</evidence>
<dbReference type="EC" id="4.3.1.18" evidence="6"/>
<sequence>MNNVPTKIDIETAHERIKNHIHKTPIFTSSSINKILRSNLFLKCENFQRAGAFKMRGATNAILSLSKKELSKGVATHSSGNHAGALALAAQSLNTTAYIAMPNTAPEIKIKAVESYGGKITFCKPTLDDREKTLSEIVKETGATFIHPYDNYRIIAGQATCAKEIFEELNNLDYLLAPLGGGGLLSGTLLSAKYFSNSTKVIGVEPKGADDAYRSIRDGEIYPSVNPQTIADGLLTSLSKKTFDIIKENVHEIITVEEETILEAMYLIWERMKIIIEPSSATVLAAVMENQKQFYGKSAALILSGGNIDIKRFQR</sequence>
<name>A0A3B1CY45_9ZZZZ</name>
<dbReference type="GO" id="GO:0000287">
    <property type="term" value="F:magnesium ion binding"/>
    <property type="evidence" value="ECO:0007669"/>
    <property type="project" value="TreeGrafter"/>
</dbReference>
<dbReference type="Pfam" id="PF00291">
    <property type="entry name" value="PALP"/>
    <property type="match status" value="1"/>
</dbReference>
<dbReference type="GO" id="GO:0018114">
    <property type="term" value="F:threonine racemase activity"/>
    <property type="evidence" value="ECO:0007669"/>
    <property type="project" value="TreeGrafter"/>
</dbReference>
<comment type="similarity">
    <text evidence="2">Belongs to the serine/threonine dehydratase family.</text>
</comment>